<evidence type="ECO:0000313" key="2">
    <source>
        <dbReference type="Proteomes" id="UP001500320"/>
    </source>
</evidence>
<reference evidence="2" key="1">
    <citation type="journal article" date="2019" name="Int. J. Syst. Evol. Microbiol.">
        <title>The Global Catalogue of Microorganisms (GCM) 10K type strain sequencing project: providing services to taxonomists for standard genome sequencing and annotation.</title>
        <authorList>
            <consortium name="The Broad Institute Genomics Platform"/>
            <consortium name="The Broad Institute Genome Sequencing Center for Infectious Disease"/>
            <person name="Wu L."/>
            <person name="Ma J."/>
        </authorList>
    </citation>
    <scope>NUCLEOTIDE SEQUENCE [LARGE SCALE GENOMIC DNA]</scope>
    <source>
        <strain evidence="2">JCM 9373</strain>
    </source>
</reference>
<gene>
    <name evidence="1" type="ORF">GCM10010466_39430</name>
</gene>
<comment type="caution">
    <text evidence="1">The sequence shown here is derived from an EMBL/GenBank/DDBJ whole genome shotgun (WGS) entry which is preliminary data.</text>
</comment>
<keyword evidence="2" id="KW-1185">Reference proteome</keyword>
<dbReference type="EMBL" id="BAAAUT010000031">
    <property type="protein sequence ID" value="GAA3144431.1"/>
    <property type="molecule type" value="Genomic_DNA"/>
</dbReference>
<accession>A0ABP6ND81</accession>
<dbReference type="RefSeq" id="WP_344861585.1">
    <property type="nucleotide sequence ID" value="NZ_BAAAUT010000031.1"/>
</dbReference>
<proteinExistence type="predicted"/>
<name>A0ABP6ND81_9ACTN</name>
<evidence type="ECO:0000313" key="1">
    <source>
        <dbReference type="EMBL" id="GAA3144431.1"/>
    </source>
</evidence>
<dbReference type="Proteomes" id="UP001500320">
    <property type="component" value="Unassembled WGS sequence"/>
</dbReference>
<protein>
    <submittedName>
        <fullName evidence="1">Uncharacterized protein</fullName>
    </submittedName>
</protein>
<organism evidence="1 2">
    <name type="scientific">Planomonospora alba</name>
    <dbReference type="NCBI Taxonomy" id="161354"/>
    <lineage>
        <taxon>Bacteria</taxon>
        <taxon>Bacillati</taxon>
        <taxon>Actinomycetota</taxon>
        <taxon>Actinomycetes</taxon>
        <taxon>Streptosporangiales</taxon>
        <taxon>Streptosporangiaceae</taxon>
        <taxon>Planomonospora</taxon>
    </lineage>
</organism>
<sequence length="111" mass="12555">MARDRPIDWNSPYIRRVTERDTVRHYDSTPGFAPKRHGRSAPVGALVEIADPAFIGGSIWRGVVRSHMMWTDDNTYTGLSIVECTDPVDFPDYRTIGRAEQVEIKHVTVIG</sequence>